<dbReference type="InterPro" id="IPR052530">
    <property type="entry name" value="NAD(P)H_nitroreductase"/>
</dbReference>
<feature type="domain" description="Nitroreductase" evidence="1">
    <location>
        <begin position="29"/>
        <end position="177"/>
    </location>
</feature>
<dbReference type="Gene3D" id="3.40.109.10">
    <property type="entry name" value="NADH Oxidase"/>
    <property type="match status" value="1"/>
</dbReference>
<dbReference type="Pfam" id="PF00881">
    <property type="entry name" value="Nitroreductase"/>
    <property type="match status" value="1"/>
</dbReference>
<dbReference type="GO" id="GO:0016491">
    <property type="term" value="F:oxidoreductase activity"/>
    <property type="evidence" value="ECO:0007669"/>
    <property type="project" value="InterPro"/>
</dbReference>
<dbReference type="PANTHER" id="PTHR43821:SF1">
    <property type="entry name" value="NAD(P)H NITROREDUCTASE YDJA-RELATED"/>
    <property type="match status" value="1"/>
</dbReference>
<dbReference type="PANTHER" id="PTHR43821">
    <property type="entry name" value="NAD(P)H NITROREDUCTASE YDJA-RELATED"/>
    <property type="match status" value="1"/>
</dbReference>
<dbReference type="KEGG" id="wfu:AXE80_09465"/>
<dbReference type="STRING" id="1790137.AXE80_09465"/>
<organism evidence="2 3">
    <name type="scientific">Wenyingzhuangia fucanilytica</name>
    <dbReference type="NCBI Taxonomy" id="1790137"/>
    <lineage>
        <taxon>Bacteria</taxon>
        <taxon>Pseudomonadati</taxon>
        <taxon>Bacteroidota</taxon>
        <taxon>Flavobacteriia</taxon>
        <taxon>Flavobacteriales</taxon>
        <taxon>Flavobacteriaceae</taxon>
        <taxon>Wenyingzhuangia</taxon>
    </lineage>
</organism>
<sequence>MSIQNIIHKRRTLKVLSAEPKPILKTEVSITDLEEMVTCAGKAPFHYPANNEAIEHTELKSLAPWRFYILDTKTCRDLAKYYIDNNIDGGKIVQMLHTASALIQATWIPEPLDNGKIEFHQKNIEHVAATSAAIQNLLLVATEKGYETYWSSGGTLRENNFKELLNIPTNEQLLGSIFIFSDDNIKNTKQITGAWREKQGSIKDFSSFVTI</sequence>
<dbReference type="AlphaFoldDB" id="A0A1B1Y6X3"/>
<dbReference type="OrthoDB" id="9804207at2"/>
<proteinExistence type="predicted"/>
<evidence type="ECO:0000259" key="1">
    <source>
        <dbReference type="Pfam" id="PF00881"/>
    </source>
</evidence>
<dbReference type="EMBL" id="CP014224">
    <property type="protein sequence ID" value="ANW96494.1"/>
    <property type="molecule type" value="Genomic_DNA"/>
</dbReference>
<dbReference type="InterPro" id="IPR029479">
    <property type="entry name" value="Nitroreductase"/>
</dbReference>
<dbReference type="Proteomes" id="UP000092967">
    <property type="component" value="Chromosome"/>
</dbReference>
<evidence type="ECO:0000313" key="3">
    <source>
        <dbReference type="Proteomes" id="UP000092967"/>
    </source>
</evidence>
<dbReference type="RefSeq" id="WP_068826680.1">
    <property type="nucleotide sequence ID" value="NZ_CP014224.1"/>
</dbReference>
<reference evidence="2 3" key="1">
    <citation type="submission" date="2016-02" db="EMBL/GenBank/DDBJ databases">
        <authorList>
            <person name="Wen L."/>
            <person name="He K."/>
            <person name="Yang H."/>
        </authorList>
    </citation>
    <scope>NUCLEOTIDE SEQUENCE [LARGE SCALE GENOMIC DNA]</scope>
    <source>
        <strain evidence="2 3">CZ1127</strain>
    </source>
</reference>
<evidence type="ECO:0000313" key="2">
    <source>
        <dbReference type="EMBL" id="ANW96494.1"/>
    </source>
</evidence>
<dbReference type="SUPFAM" id="SSF55469">
    <property type="entry name" value="FMN-dependent nitroreductase-like"/>
    <property type="match status" value="1"/>
</dbReference>
<gene>
    <name evidence="2" type="ORF">AXE80_09465</name>
</gene>
<dbReference type="InterPro" id="IPR000415">
    <property type="entry name" value="Nitroreductase-like"/>
</dbReference>
<keyword evidence="3" id="KW-1185">Reference proteome</keyword>
<protein>
    <recommendedName>
        <fullName evidence="1">Nitroreductase domain-containing protein</fullName>
    </recommendedName>
</protein>
<accession>A0A1B1Y6X3</accession>
<name>A0A1B1Y6X3_9FLAO</name>